<evidence type="ECO:0000313" key="3">
    <source>
        <dbReference type="EMBL" id="ESL06679.1"/>
    </source>
</evidence>
<evidence type="ECO:0000256" key="2">
    <source>
        <dbReference type="SAM" id="MobiDB-lite"/>
    </source>
</evidence>
<feature type="coiled-coil region" evidence="1">
    <location>
        <begin position="233"/>
        <end position="267"/>
    </location>
</feature>
<sequence>MRALVDAEDAAPSAIPANPAWDERGGGWQPPPSPWGADPHVVEKDMSGGGGITDGGELVHAGDFQQGATHEHARLPMPPVSVAATHPAAGPANFTALTDATPQGARPVAQQSPWHPPRLVPTASVIVDSEQMPEMPEMKLYASPLRVKSPGDPPGMKDVSCPTREGAAASLQAGDDAPTWSAFLELKTKTEESVSRMTSFYDQVVKLQLTHEQEAVAYRDAAETLMHQQRKALDALSLDCKNAQSAKESLQALLVTKSQELMEFENANYTLHVRLREVEQRVAHVSDRATVAETGRKIAEIHVKELETSLEHTTELVRALRQRLSESTRDKEDALQAQYKVFEENRRDIIHYYDTRERALVQEFNDTVGSIQQTMIQKMKEREEHLSRYWQDALRLQHQQHQDFLKQVTLSKERDEKDYQANILRVEQDKERWYDQYRSEMSLLEQRHREREQHILMDIARRERELGEREQRLRLQHAQEEQDSKVALASKEAELKAYYQKITEDMRVSFDKEREKLTTSFREQLQELSQLHVNNERELERMHRDKEREMAQRYRIAGYEVDDRKGEVQLRGVSLQAQSALLSKFDAIEARQRERAEKARAAFHTASSPNTLPSLPEKEEEE</sequence>
<feature type="region of interest" description="Disordered" evidence="2">
    <location>
        <begin position="92"/>
        <end position="117"/>
    </location>
</feature>
<dbReference type="Proteomes" id="UP000031737">
    <property type="component" value="Unassembled WGS sequence"/>
</dbReference>
<reference evidence="3 4" key="1">
    <citation type="submission" date="2013-07" db="EMBL/GenBank/DDBJ databases">
        <authorList>
            <person name="Stoco P.H."/>
            <person name="Wagner G."/>
            <person name="Gerber A."/>
            <person name="Zaha A."/>
            <person name="Thompson C."/>
            <person name="Bartholomeu D.C."/>
            <person name="Luckemeyer D.D."/>
            <person name="Bahia D."/>
            <person name="Loreto E."/>
            <person name="Prestes E.B."/>
            <person name="Lima F.M."/>
            <person name="Rodrigues-Luiz G."/>
            <person name="Vallejo G.A."/>
            <person name="Filho J.F."/>
            <person name="Monteiro K.M."/>
            <person name="Tyler K.M."/>
            <person name="de Almeida L.G."/>
            <person name="Ortiz M.F."/>
            <person name="Siervo M.A."/>
            <person name="de Moraes M.H."/>
            <person name="Cunha O.L."/>
            <person name="Mendonca-Neto R."/>
            <person name="Silva R."/>
            <person name="Teixeira S.M."/>
            <person name="Murta S.M."/>
            <person name="Sincero T.C."/>
            <person name="Mendes T.A."/>
            <person name="Urmenyi T.P."/>
            <person name="Silva V.G."/>
            <person name="da Rocha W.D."/>
            <person name="Andersson B."/>
            <person name="Romanha A.J."/>
            <person name="Steindel M."/>
            <person name="de Vasconcelos A.T."/>
            <person name="Grisard E.C."/>
        </authorList>
    </citation>
    <scope>NUCLEOTIDE SEQUENCE [LARGE SCALE GENOMIC DNA]</scope>
    <source>
        <strain evidence="3 4">SC58</strain>
    </source>
</reference>
<evidence type="ECO:0000313" key="4">
    <source>
        <dbReference type="Proteomes" id="UP000031737"/>
    </source>
</evidence>
<comment type="caution">
    <text evidence="3">The sequence shown here is derived from an EMBL/GenBank/DDBJ whole genome shotgun (WGS) entry which is preliminary data.</text>
</comment>
<organism evidence="3 4">
    <name type="scientific">Trypanosoma rangeli SC58</name>
    <dbReference type="NCBI Taxonomy" id="429131"/>
    <lineage>
        <taxon>Eukaryota</taxon>
        <taxon>Discoba</taxon>
        <taxon>Euglenozoa</taxon>
        <taxon>Kinetoplastea</taxon>
        <taxon>Metakinetoplastina</taxon>
        <taxon>Trypanosomatida</taxon>
        <taxon>Trypanosomatidae</taxon>
        <taxon>Trypanosoma</taxon>
        <taxon>Herpetosoma</taxon>
    </lineage>
</organism>
<gene>
    <name evidence="3" type="ORF">TRSC58_05644</name>
</gene>
<keyword evidence="4" id="KW-1185">Reference proteome</keyword>
<keyword evidence="1" id="KW-0175">Coiled coil</keyword>
<evidence type="ECO:0000256" key="1">
    <source>
        <dbReference type="SAM" id="Coils"/>
    </source>
</evidence>
<dbReference type="AlphaFoldDB" id="A0A061IVH7"/>
<dbReference type="OrthoDB" id="272721at2759"/>
<proteinExistence type="predicted"/>
<protein>
    <submittedName>
        <fullName evidence="3">Uncharacterized protein</fullName>
    </submittedName>
</protein>
<name>A0A061IVH7_TRYRA</name>
<dbReference type="EMBL" id="AUPL01005644">
    <property type="protein sequence ID" value="ESL06679.1"/>
    <property type="molecule type" value="Genomic_DNA"/>
</dbReference>
<feature type="region of interest" description="Disordered" evidence="2">
    <location>
        <begin position="1"/>
        <end position="59"/>
    </location>
</feature>
<feature type="coiled-coil region" evidence="1">
    <location>
        <begin position="303"/>
        <end position="337"/>
    </location>
</feature>
<dbReference type="VEuPathDB" id="TriTrypDB:TRSC58_05644"/>
<feature type="region of interest" description="Disordered" evidence="2">
    <location>
        <begin position="593"/>
        <end position="622"/>
    </location>
</feature>
<accession>A0A061IVH7</accession>